<evidence type="ECO:0000313" key="3">
    <source>
        <dbReference type="Proteomes" id="UP000595095"/>
    </source>
</evidence>
<feature type="transmembrane region" description="Helical" evidence="1">
    <location>
        <begin position="145"/>
        <end position="165"/>
    </location>
</feature>
<feature type="transmembrane region" description="Helical" evidence="1">
    <location>
        <begin position="185"/>
        <end position="211"/>
    </location>
</feature>
<dbReference type="AlphaFoldDB" id="A0A7S9DZD8"/>
<dbReference type="PANTHER" id="PTHR34219">
    <property type="entry name" value="IRON-REGULATED INNER MEMBRANE PROTEIN-RELATED"/>
    <property type="match status" value="1"/>
</dbReference>
<name>A0A7S9DZD8_9ALTE</name>
<feature type="transmembrane region" description="Helical" evidence="1">
    <location>
        <begin position="334"/>
        <end position="354"/>
    </location>
</feature>
<dbReference type="EMBL" id="CP064795">
    <property type="protein sequence ID" value="QPG06160.1"/>
    <property type="molecule type" value="Genomic_DNA"/>
</dbReference>
<dbReference type="Pfam" id="PF03929">
    <property type="entry name" value="PepSY_TM"/>
    <property type="match status" value="1"/>
</dbReference>
<keyword evidence="1" id="KW-1133">Transmembrane helix</keyword>
<protein>
    <submittedName>
        <fullName evidence="2">PepSY domain-containing protein</fullName>
    </submittedName>
</protein>
<organism evidence="2 3">
    <name type="scientific">Salinimonas marina</name>
    <dbReference type="NCBI Taxonomy" id="2785918"/>
    <lineage>
        <taxon>Bacteria</taxon>
        <taxon>Pseudomonadati</taxon>
        <taxon>Pseudomonadota</taxon>
        <taxon>Gammaproteobacteria</taxon>
        <taxon>Alteromonadales</taxon>
        <taxon>Alteromonadaceae</taxon>
        <taxon>Alteromonas/Salinimonas group</taxon>
        <taxon>Salinimonas</taxon>
    </lineage>
</organism>
<reference evidence="2 3" key="1">
    <citation type="submission" date="2020-11" db="EMBL/GenBank/DDBJ databases">
        <title>Complete genome sequence for Salinimonas sp. strain G2-b.</title>
        <authorList>
            <person name="Park S.-J."/>
        </authorList>
    </citation>
    <scope>NUCLEOTIDE SEQUENCE [LARGE SCALE GENOMIC DNA]</scope>
    <source>
        <strain evidence="2 3">G2-b</strain>
    </source>
</reference>
<keyword evidence="1" id="KW-0812">Transmembrane</keyword>
<dbReference type="KEGG" id="smaa:IT774_02770"/>
<evidence type="ECO:0000313" key="2">
    <source>
        <dbReference type="EMBL" id="QPG06160.1"/>
    </source>
</evidence>
<keyword evidence="1" id="KW-0472">Membrane</keyword>
<proteinExistence type="predicted"/>
<keyword evidence="3" id="KW-1185">Reference proteome</keyword>
<dbReference type="InterPro" id="IPR005625">
    <property type="entry name" value="PepSY-ass_TM"/>
</dbReference>
<evidence type="ECO:0000256" key="1">
    <source>
        <dbReference type="SAM" id="Phobius"/>
    </source>
</evidence>
<gene>
    <name evidence="2" type="ORF">IT774_02770</name>
</gene>
<sequence length="378" mass="43145">MKNNSFARNWLRKMHLWIGLITALFVLILSVTGAMLIYAKDIQTIINPQYWTVAEQSSRLPISTLLENVEATSGQTVTVVSTEPEYRDRAWQLRLDNGEYVSVDPYTGEILLTYAFEEHLYGFTMSVHRWLLYRDTDNRTSLRNWVSVVALLFIFEVLFGFYLWVKPKKRLKRLKINTRAKTKILLYQLHTVLGVFLFLPLLLIAFSGIAFNWKAPTAAVVSALSPGQIEARPPVAEFTPGQQLAINRAIENGLRALPQATLFRIYMPASPGEALKLRVQMPGETHAYSWIWMNPFTAQVLQTFDASAASAATQVWNFKYKFHIGGFAGPIVEALWLIMALSPCFFVISGIYFWQHRRKSKPVPKFRAPKNAIDNHSL</sequence>
<accession>A0A7S9DZD8</accession>
<dbReference type="Proteomes" id="UP000595095">
    <property type="component" value="Chromosome"/>
</dbReference>